<evidence type="ECO:0000256" key="7">
    <source>
        <dbReference type="SAM" id="MobiDB-lite"/>
    </source>
</evidence>
<comment type="similarity">
    <text evidence="6">Belongs to the class I-like SAM-binding methyltransferase superfamily. gTMT family.</text>
</comment>
<evidence type="ECO:0000256" key="4">
    <source>
        <dbReference type="ARBA" id="ARBA00022679"/>
    </source>
</evidence>
<dbReference type="RefSeq" id="XP_003055537.1">
    <property type="nucleotide sequence ID" value="XM_003055491.1"/>
</dbReference>
<evidence type="ECO:0000256" key="5">
    <source>
        <dbReference type="ARBA" id="ARBA00022691"/>
    </source>
</evidence>
<feature type="region of interest" description="Disordered" evidence="7">
    <location>
        <begin position="39"/>
        <end position="59"/>
    </location>
</feature>
<dbReference type="InterPro" id="IPR029063">
    <property type="entry name" value="SAM-dependent_MTases_sf"/>
</dbReference>
<dbReference type="InterPro" id="IPR025774">
    <property type="entry name" value="PiNMT-like"/>
</dbReference>
<feature type="compositionally biased region" description="Low complexity" evidence="7">
    <location>
        <begin position="40"/>
        <end position="59"/>
    </location>
</feature>
<evidence type="ECO:0000256" key="1">
    <source>
        <dbReference type="ARBA" id="ARBA00004913"/>
    </source>
</evidence>
<keyword evidence="5 6" id="KW-0949">S-adenosyl-L-methionine</keyword>
<reference evidence="9 10" key="1">
    <citation type="journal article" date="2009" name="Science">
        <title>Green evolution and dynamic adaptations revealed by genomes of the marine picoeukaryotes Micromonas.</title>
        <authorList>
            <person name="Worden A.Z."/>
            <person name="Lee J.H."/>
            <person name="Mock T."/>
            <person name="Rouze P."/>
            <person name="Simmons M.P."/>
            <person name="Aerts A.L."/>
            <person name="Allen A.E."/>
            <person name="Cuvelier M.L."/>
            <person name="Derelle E."/>
            <person name="Everett M.V."/>
            <person name="Foulon E."/>
            <person name="Grimwood J."/>
            <person name="Gundlach H."/>
            <person name="Henrissat B."/>
            <person name="Napoli C."/>
            <person name="McDonald S.M."/>
            <person name="Parker M.S."/>
            <person name="Rombauts S."/>
            <person name="Salamov A."/>
            <person name="Von Dassow P."/>
            <person name="Badger J.H."/>
            <person name="Coutinho P.M."/>
            <person name="Demir E."/>
            <person name="Dubchak I."/>
            <person name="Gentemann C."/>
            <person name="Eikrem W."/>
            <person name="Gready J.E."/>
            <person name="John U."/>
            <person name="Lanier W."/>
            <person name="Lindquist E.A."/>
            <person name="Lucas S."/>
            <person name="Mayer K.F."/>
            <person name="Moreau H."/>
            <person name="Not F."/>
            <person name="Otillar R."/>
            <person name="Panaud O."/>
            <person name="Pangilinan J."/>
            <person name="Paulsen I."/>
            <person name="Piegu B."/>
            <person name="Poliakov A."/>
            <person name="Robbens S."/>
            <person name="Schmutz J."/>
            <person name="Toulza E."/>
            <person name="Wyss T."/>
            <person name="Zelensky A."/>
            <person name="Zhou K."/>
            <person name="Armbrust E.V."/>
            <person name="Bhattacharya D."/>
            <person name="Goodenough U.W."/>
            <person name="Van de Peer Y."/>
            <person name="Grigoriev I.V."/>
        </authorList>
    </citation>
    <scope>NUCLEOTIDE SEQUENCE [LARGE SCALE GENOMIC DNA]</scope>
    <source>
        <strain evidence="9 10">CCMP1545</strain>
    </source>
</reference>
<dbReference type="OMA" id="WRHSIWA"/>
<dbReference type="EMBL" id="GG663735">
    <property type="protein sequence ID" value="EEH60789.1"/>
    <property type="molecule type" value="Genomic_DNA"/>
</dbReference>
<dbReference type="AlphaFoldDB" id="C1MHQ8"/>
<dbReference type="eggNOG" id="KOG1269">
    <property type="taxonomic scope" value="Eukaryota"/>
</dbReference>
<dbReference type="Proteomes" id="UP000001876">
    <property type="component" value="Unassembled WGS sequence"/>
</dbReference>
<feature type="region of interest" description="SAM motif II" evidence="6">
    <location>
        <begin position="291"/>
        <end position="299"/>
    </location>
</feature>
<sequence length="452" mass="50032">MSRQIVEMTSAVGRNVPVGLSSRCRVAPTPAALRRHGYSRRVTSSTTTTTAASSSAGVGAREDASLSVADLVRPVLPSHGSTTRSPASAVFQVADLPPPVPTPSASARGAGALEVAMPPASHLLSATAAGLSLAFAFCKLKKNLDTPGRPWMDETTVGKEYDAWTDEKILEYYWGEHIHLGYYKDEDLRRGAGTLRGSRVKDFVEAKLDFVDEMLAWSRFNGTPRKVLDVGCGIGGATRHLANKFGSNTRVTGVTLSPKQARRAGELALKQGVPNAEFLVMDALEMDFPDDHFDVVWACESGEHMPDKGKYVEEMVRVLKPGGTLVIATWCQRSTPPAFTPREVVNLNYLYEEWAHPYFISINDYAMLLKGTMKMDTVETDDWTRQTIASWRHSIWVGVWDPMPVFSRPRIWYKTLRDIVCLERMRRAFGCGLMQYGMIKGTKSRKGTWSSF</sequence>
<dbReference type="OrthoDB" id="8300214at2759"/>
<accession>C1MHQ8</accession>
<dbReference type="InterPro" id="IPR041698">
    <property type="entry name" value="Methyltransf_25"/>
</dbReference>
<feature type="region of interest" description="SAM motif III" evidence="6">
    <location>
        <begin position="318"/>
        <end position="327"/>
    </location>
</feature>
<dbReference type="PROSITE" id="PS51581">
    <property type="entry name" value="SAM_GTMT"/>
    <property type="match status" value="1"/>
</dbReference>
<dbReference type="GeneID" id="9680602"/>
<dbReference type="KEGG" id="mpp:MICPUCDRAFT_49396"/>
<dbReference type="CDD" id="cd02440">
    <property type="entry name" value="AdoMet_MTases"/>
    <property type="match status" value="1"/>
</dbReference>
<evidence type="ECO:0000313" key="10">
    <source>
        <dbReference type="Proteomes" id="UP000001876"/>
    </source>
</evidence>
<dbReference type="GO" id="GO:0009820">
    <property type="term" value="P:alkaloid metabolic process"/>
    <property type="evidence" value="ECO:0007669"/>
    <property type="project" value="UniProtKB-KW"/>
</dbReference>
<dbReference type="STRING" id="564608.C1MHQ8"/>
<keyword evidence="4 6" id="KW-0808">Transferase</keyword>
<dbReference type="PANTHER" id="PTHR44068">
    <property type="entry name" value="ZGC:194242"/>
    <property type="match status" value="1"/>
</dbReference>
<dbReference type="GO" id="GO:0008168">
    <property type="term" value="F:methyltransferase activity"/>
    <property type="evidence" value="ECO:0007669"/>
    <property type="project" value="UniProtKB-KW"/>
</dbReference>
<keyword evidence="10" id="KW-1185">Reference proteome</keyword>
<dbReference type="InterPro" id="IPR050447">
    <property type="entry name" value="Erg6_SMT_methyltransf"/>
</dbReference>
<evidence type="ECO:0000313" key="9">
    <source>
        <dbReference type="EMBL" id="EEH60789.1"/>
    </source>
</evidence>
<feature type="domain" description="Methyltransferase" evidence="8">
    <location>
        <begin position="227"/>
        <end position="323"/>
    </location>
</feature>
<dbReference type="SUPFAM" id="SSF53335">
    <property type="entry name" value="S-adenosyl-L-methionine-dependent methyltransferases"/>
    <property type="match status" value="1"/>
</dbReference>
<dbReference type="Gene3D" id="3.40.50.150">
    <property type="entry name" value="Vaccinia Virus protein VP39"/>
    <property type="match status" value="1"/>
</dbReference>
<protein>
    <submittedName>
        <fullName evidence="9">Predicted protein</fullName>
    </submittedName>
</protein>
<dbReference type="Pfam" id="PF13649">
    <property type="entry name" value="Methyltransf_25"/>
    <property type="match status" value="1"/>
</dbReference>
<evidence type="ECO:0000256" key="3">
    <source>
        <dbReference type="ARBA" id="ARBA00022603"/>
    </source>
</evidence>
<evidence type="ECO:0000259" key="8">
    <source>
        <dbReference type="Pfam" id="PF13649"/>
    </source>
</evidence>
<comment type="pathway">
    <text evidence="1">Alkaloid biosynthesis.</text>
</comment>
<evidence type="ECO:0000256" key="6">
    <source>
        <dbReference type="PROSITE-ProRule" id="PRU00914"/>
    </source>
</evidence>
<dbReference type="GO" id="GO:0032259">
    <property type="term" value="P:methylation"/>
    <property type="evidence" value="ECO:0007669"/>
    <property type="project" value="UniProtKB-UniRule"/>
</dbReference>
<organism evidence="10">
    <name type="scientific">Micromonas pusilla (strain CCMP1545)</name>
    <name type="common">Picoplanktonic green alga</name>
    <dbReference type="NCBI Taxonomy" id="564608"/>
    <lineage>
        <taxon>Eukaryota</taxon>
        <taxon>Viridiplantae</taxon>
        <taxon>Chlorophyta</taxon>
        <taxon>Mamiellophyceae</taxon>
        <taxon>Mamiellales</taxon>
        <taxon>Mamiellaceae</taxon>
        <taxon>Micromonas</taxon>
    </lineage>
</organism>
<gene>
    <name evidence="9" type="ORF">MICPUCDRAFT_49396</name>
</gene>
<dbReference type="PANTHER" id="PTHR44068:SF11">
    <property type="entry name" value="GERANYL DIPHOSPHATE 2-C-METHYLTRANSFERASE"/>
    <property type="match status" value="1"/>
</dbReference>
<keyword evidence="2" id="KW-0017">Alkaloid metabolism</keyword>
<feature type="region of interest" description="SAM motif I" evidence="6">
    <location>
        <begin position="227"/>
        <end position="236"/>
    </location>
</feature>
<proteinExistence type="inferred from homology"/>
<evidence type="ECO:0000256" key="2">
    <source>
        <dbReference type="ARBA" id="ARBA00022589"/>
    </source>
</evidence>
<name>C1MHQ8_MICPC</name>
<keyword evidence="3 6" id="KW-0489">Methyltransferase</keyword>